<dbReference type="EMBL" id="MHOT01000029">
    <property type="protein sequence ID" value="OGZ67860.1"/>
    <property type="molecule type" value="Genomic_DNA"/>
</dbReference>
<protein>
    <recommendedName>
        <fullName evidence="3">H repeat-associated protein N-terminal domain-containing protein</fullName>
    </recommendedName>
</protein>
<proteinExistence type="predicted"/>
<dbReference type="STRING" id="1802207.A3D44_02505"/>
<evidence type="ECO:0008006" key="3">
    <source>
        <dbReference type="Google" id="ProtNLM"/>
    </source>
</evidence>
<comment type="caution">
    <text evidence="1">The sequence shown here is derived from an EMBL/GenBank/DDBJ whole genome shotgun (WGS) entry which is preliminary data.</text>
</comment>
<organism evidence="1 2">
    <name type="scientific">Candidatus Staskawiczbacteria bacterium RIFCSPHIGHO2_02_FULL_42_22</name>
    <dbReference type="NCBI Taxonomy" id="1802207"/>
    <lineage>
        <taxon>Bacteria</taxon>
        <taxon>Candidatus Staskawicziibacteriota</taxon>
    </lineage>
</organism>
<accession>A0A1G2I098</accession>
<reference evidence="1 2" key="1">
    <citation type="journal article" date="2016" name="Nat. Commun.">
        <title>Thousands of microbial genomes shed light on interconnected biogeochemical processes in an aquifer system.</title>
        <authorList>
            <person name="Anantharaman K."/>
            <person name="Brown C.T."/>
            <person name="Hug L.A."/>
            <person name="Sharon I."/>
            <person name="Castelle C.J."/>
            <person name="Probst A.J."/>
            <person name="Thomas B.C."/>
            <person name="Singh A."/>
            <person name="Wilkins M.J."/>
            <person name="Karaoz U."/>
            <person name="Brodie E.L."/>
            <person name="Williams K.H."/>
            <person name="Hubbard S.S."/>
            <person name="Banfield J.F."/>
        </authorList>
    </citation>
    <scope>NUCLEOTIDE SEQUENCE [LARGE SCALE GENOMIC DNA]</scope>
</reference>
<dbReference type="AlphaFoldDB" id="A0A1G2I098"/>
<evidence type="ECO:0000313" key="2">
    <source>
        <dbReference type="Proteomes" id="UP000178820"/>
    </source>
</evidence>
<sequence length="124" mass="14702">MPKQVPKLNPEWIVQTRDYFLDFLKVTEFPHPVRNGTRGSEFEYPEWLIIFIAIMSVKCKVKTYLGIHAMTKQYWKTIIEGTDVKKDLNPMSESNLRDRLKKICHQPRKPAAIIFQIFPKAYFN</sequence>
<name>A0A1G2I098_9BACT</name>
<gene>
    <name evidence="1" type="ORF">A3D44_02505</name>
</gene>
<evidence type="ECO:0000313" key="1">
    <source>
        <dbReference type="EMBL" id="OGZ67860.1"/>
    </source>
</evidence>
<dbReference type="Proteomes" id="UP000178820">
    <property type="component" value="Unassembled WGS sequence"/>
</dbReference>